<organism evidence="2 3">
    <name type="scientific">Talaromyces atroroseus</name>
    <dbReference type="NCBI Taxonomy" id="1441469"/>
    <lineage>
        <taxon>Eukaryota</taxon>
        <taxon>Fungi</taxon>
        <taxon>Dikarya</taxon>
        <taxon>Ascomycota</taxon>
        <taxon>Pezizomycotina</taxon>
        <taxon>Eurotiomycetes</taxon>
        <taxon>Eurotiomycetidae</taxon>
        <taxon>Eurotiales</taxon>
        <taxon>Trichocomaceae</taxon>
        <taxon>Talaromyces</taxon>
        <taxon>Talaromyces sect. Trachyspermi</taxon>
    </lineage>
</organism>
<protein>
    <submittedName>
        <fullName evidence="2">Uncharacterized protein</fullName>
    </submittedName>
</protein>
<evidence type="ECO:0000256" key="1">
    <source>
        <dbReference type="SAM" id="MobiDB-lite"/>
    </source>
</evidence>
<sequence length="94" mass="10586">MPKHSHVLPSKPIDEYDHPVPKKAFGRVLDDDRPIDDYENTVHEEEEAQKHAEERGPSPPNRAAARHDNHPHAAHQAGGREGTTSSKYRSVSKH</sequence>
<dbReference type="Proteomes" id="UP000214365">
    <property type="component" value="Unassembled WGS sequence"/>
</dbReference>
<comment type="caution">
    <text evidence="2">The sequence shown here is derived from an EMBL/GenBank/DDBJ whole genome shotgun (WGS) entry which is preliminary data.</text>
</comment>
<feature type="compositionally biased region" description="Basic and acidic residues" evidence="1">
    <location>
        <begin position="28"/>
        <end position="56"/>
    </location>
</feature>
<dbReference type="GeneID" id="31003611"/>
<dbReference type="EMBL" id="LFMY01000004">
    <property type="protein sequence ID" value="OKL61231.1"/>
    <property type="molecule type" value="Genomic_DNA"/>
</dbReference>
<accession>A0A225AIG2</accession>
<evidence type="ECO:0000313" key="3">
    <source>
        <dbReference type="Proteomes" id="UP000214365"/>
    </source>
</evidence>
<dbReference type="OrthoDB" id="4497633at2759"/>
<gene>
    <name evidence="2" type="ORF">UA08_03856</name>
</gene>
<dbReference type="RefSeq" id="XP_020121352.1">
    <property type="nucleotide sequence ID" value="XM_020266202.1"/>
</dbReference>
<dbReference type="AlphaFoldDB" id="A0A225AIG2"/>
<feature type="region of interest" description="Disordered" evidence="1">
    <location>
        <begin position="1"/>
        <end position="94"/>
    </location>
</feature>
<reference evidence="2 3" key="1">
    <citation type="submission" date="2015-06" db="EMBL/GenBank/DDBJ databases">
        <title>Talaromyces atroroseus IBT 11181 draft genome.</title>
        <authorList>
            <person name="Rasmussen K.B."/>
            <person name="Rasmussen S."/>
            <person name="Petersen B."/>
            <person name="Sicheritz-Ponten T."/>
            <person name="Mortensen U.H."/>
            <person name="Thrane U."/>
        </authorList>
    </citation>
    <scope>NUCLEOTIDE SEQUENCE [LARGE SCALE GENOMIC DNA]</scope>
    <source>
        <strain evidence="2 3">IBT 11181</strain>
    </source>
</reference>
<feature type="compositionally biased region" description="Polar residues" evidence="1">
    <location>
        <begin position="82"/>
        <end position="94"/>
    </location>
</feature>
<name>A0A225AIG2_TALAT</name>
<evidence type="ECO:0000313" key="2">
    <source>
        <dbReference type="EMBL" id="OKL61231.1"/>
    </source>
</evidence>
<keyword evidence="3" id="KW-1185">Reference proteome</keyword>
<proteinExistence type="predicted"/>